<dbReference type="Gene3D" id="3.20.20.370">
    <property type="entry name" value="Glycoside hydrolase/deacetylase"/>
    <property type="match status" value="1"/>
</dbReference>
<evidence type="ECO:0008006" key="3">
    <source>
        <dbReference type="Google" id="ProtNLM"/>
    </source>
</evidence>
<evidence type="ECO:0000313" key="1">
    <source>
        <dbReference type="EMBL" id="MBB6123240.1"/>
    </source>
</evidence>
<evidence type="ECO:0000313" key="2">
    <source>
        <dbReference type="Proteomes" id="UP000552700"/>
    </source>
</evidence>
<dbReference type="GO" id="GO:0005975">
    <property type="term" value="P:carbohydrate metabolic process"/>
    <property type="evidence" value="ECO:0007669"/>
    <property type="project" value="InterPro"/>
</dbReference>
<dbReference type="Proteomes" id="UP000552700">
    <property type="component" value="Unassembled WGS sequence"/>
</dbReference>
<keyword evidence="2" id="KW-1185">Reference proteome</keyword>
<dbReference type="RefSeq" id="WP_184077984.1">
    <property type="nucleotide sequence ID" value="NZ_JACIJP010000001.1"/>
</dbReference>
<dbReference type="InterPro" id="IPR011330">
    <property type="entry name" value="Glyco_hydro/deAcase_b/a-brl"/>
</dbReference>
<name>A0A841IY54_9SPHN</name>
<sequence>MTRPPDLARSPDRDSLLARPDRDDFAQLAPDFGRRFLLVVDTEEEFDWLAPFSRANRSVTALGGMARGQAYFTQAGVRPLWVTDWPVADHPQAGAMMAQWVADGVADVGAHLHPWVNPPDLEAVNAANSFAGSLPEEWERQKLTLLRDRIAEVTGVAPIAYRAGRYGIGPNSGRILHDLGFRVDTSVRSRFDYRAQHGPDFSAMPIRPWRAGPERALLELPLSTAHCGPLAPIGDRLTPLLERKGLAAGALSRLRLLERIPLTPEDVPLSAALRAIDALIAEDARLLMFSFHSPTLEPGCGLYVKNESQLIDFYRWWDGVLDHLAVRGVTPAGLHDVLSAASRG</sequence>
<organism evidence="1 2">
    <name type="scientific">Sphingobium subterraneum</name>
    <dbReference type="NCBI Taxonomy" id="627688"/>
    <lineage>
        <taxon>Bacteria</taxon>
        <taxon>Pseudomonadati</taxon>
        <taxon>Pseudomonadota</taxon>
        <taxon>Alphaproteobacteria</taxon>
        <taxon>Sphingomonadales</taxon>
        <taxon>Sphingomonadaceae</taxon>
        <taxon>Sphingobium</taxon>
    </lineage>
</organism>
<gene>
    <name evidence="1" type="ORF">FHS92_000947</name>
</gene>
<protein>
    <recommendedName>
        <fullName evidence="3">WalW protein</fullName>
    </recommendedName>
</protein>
<comment type="caution">
    <text evidence="1">The sequence shown here is derived from an EMBL/GenBank/DDBJ whole genome shotgun (WGS) entry which is preliminary data.</text>
</comment>
<proteinExistence type="predicted"/>
<dbReference type="AlphaFoldDB" id="A0A841IY54"/>
<dbReference type="CDD" id="cd10935">
    <property type="entry name" value="CE4_WalW"/>
    <property type="match status" value="1"/>
</dbReference>
<reference evidence="1 2" key="1">
    <citation type="submission" date="2020-08" db="EMBL/GenBank/DDBJ databases">
        <title>Genomic Encyclopedia of Type Strains, Phase IV (KMG-IV): sequencing the most valuable type-strain genomes for metagenomic binning, comparative biology and taxonomic classification.</title>
        <authorList>
            <person name="Goeker M."/>
        </authorList>
    </citation>
    <scope>NUCLEOTIDE SEQUENCE [LARGE SCALE GENOMIC DNA]</scope>
    <source>
        <strain evidence="1 2">DSM 102255</strain>
    </source>
</reference>
<dbReference type="SUPFAM" id="SSF88713">
    <property type="entry name" value="Glycoside hydrolase/deacetylase"/>
    <property type="match status" value="1"/>
</dbReference>
<dbReference type="EMBL" id="JACIJP010000001">
    <property type="protein sequence ID" value="MBB6123240.1"/>
    <property type="molecule type" value="Genomic_DNA"/>
</dbReference>
<accession>A0A841IY54</accession>